<reference evidence="9 10" key="1">
    <citation type="submission" date="2016-12" db="EMBL/GenBank/DDBJ databases">
        <authorList>
            <person name="Song W.-J."/>
            <person name="Kurnit D.M."/>
        </authorList>
    </citation>
    <scope>NUCLEOTIDE SEQUENCE [LARGE SCALE GENOMIC DNA]</scope>
    <source>
        <strain evidence="9 10">DSM 18488</strain>
    </source>
</reference>
<comment type="similarity">
    <text evidence="2">Belongs to the MreD family.</text>
</comment>
<protein>
    <submittedName>
        <fullName evidence="9">Rod shape-determining protein MreD</fullName>
    </submittedName>
</protein>
<feature type="transmembrane region" description="Helical" evidence="8">
    <location>
        <begin position="6"/>
        <end position="25"/>
    </location>
</feature>
<keyword evidence="6 8" id="KW-1133">Transmembrane helix</keyword>
<dbReference type="STRING" id="1121416.SAMN02745220_00998"/>
<comment type="subcellular location">
    <subcellularLocation>
        <location evidence="1">Cell membrane</location>
        <topology evidence="1">Multi-pass membrane protein</topology>
    </subcellularLocation>
</comment>
<organism evidence="9 10">
    <name type="scientific">Desulfopila aestuarii DSM 18488</name>
    <dbReference type="NCBI Taxonomy" id="1121416"/>
    <lineage>
        <taxon>Bacteria</taxon>
        <taxon>Pseudomonadati</taxon>
        <taxon>Thermodesulfobacteriota</taxon>
        <taxon>Desulfobulbia</taxon>
        <taxon>Desulfobulbales</taxon>
        <taxon>Desulfocapsaceae</taxon>
        <taxon>Desulfopila</taxon>
    </lineage>
</organism>
<dbReference type="InterPro" id="IPR007227">
    <property type="entry name" value="Cell_shape_determining_MreD"/>
</dbReference>
<accession>A0A1M7Y0K7</accession>
<dbReference type="OrthoDB" id="5431958at2"/>
<evidence type="ECO:0000256" key="6">
    <source>
        <dbReference type="ARBA" id="ARBA00022989"/>
    </source>
</evidence>
<evidence type="ECO:0000313" key="10">
    <source>
        <dbReference type="Proteomes" id="UP000184603"/>
    </source>
</evidence>
<dbReference type="RefSeq" id="WP_073612334.1">
    <property type="nucleotide sequence ID" value="NZ_FRFE01000003.1"/>
</dbReference>
<feature type="transmembrane region" description="Helical" evidence="8">
    <location>
        <begin position="64"/>
        <end position="84"/>
    </location>
</feature>
<dbReference type="GO" id="GO:0008360">
    <property type="term" value="P:regulation of cell shape"/>
    <property type="evidence" value="ECO:0007669"/>
    <property type="project" value="UniProtKB-KW"/>
</dbReference>
<feature type="transmembrane region" description="Helical" evidence="8">
    <location>
        <begin position="34"/>
        <end position="58"/>
    </location>
</feature>
<sequence>MILTVAFVLLGILICVLQTTVLQLIPGSFSRPDLVFLLVAFSAYKLPWIPGILLAFTVGWVLDVLVGVNLGFYPLQFLFVLVCLKMLTLNSPVKESAYQIPMVGVSYFLLQMSVYLLSSMTLQYGLPEWSWVGMIQETILLVLAAIPCFLVFNGIHDYLANRIARSRSVRRRVRKHL</sequence>
<evidence type="ECO:0000256" key="5">
    <source>
        <dbReference type="ARBA" id="ARBA00022960"/>
    </source>
</evidence>
<evidence type="ECO:0000256" key="1">
    <source>
        <dbReference type="ARBA" id="ARBA00004651"/>
    </source>
</evidence>
<keyword evidence="7 8" id="KW-0472">Membrane</keyword>
<keyword evidence="4 8" id="KW-0812">Transmembrane</keyword>
<dbReference type="GO" id="GO:0005886">
    <property type="term" value="C:plasma membrane"/>
    <property type="evidence" value="ECO:0007669"/>
    <property type="project" value="UniProtKB-SubCell"/>
</dbReference>
<feature type="transmembrane region" description="Helical" evidence="8">
    <location>
        <begin position="138"/>
        <end position="160"/>
    </location>
</feature>
<keyword evidence="5" id="KW-0133">Cell shape</keyword>
<dbReference type="Proteomes" id="UP000184603">
    <property type="component" value="Unassembled WGS sequence"/>
</dbReference>
<evidence type="ECO:0000313" key="9">
    <source>
        <dbReference type="EMBL" id="SHO45095.1"/>
    </source>
</evidence>
<proteinExistence type="inferred from homology"/>
<keyword evidence="3" id="KW-1003">Cell membrane</keyword>
<evidence type="ECO:0000256" key="2">
    <source>
        <dbReference type="ARBA" id="ARBA00007776"/>
    </source>
</evidence>
<evidence type="ECO:0000256" key="7">
    <source>
        <dbReference type="ARBA" id="ARBA00023136"/>
    </source>
</evidence>
<gene>
    <name evidence="9" type="ORF">SAMN02745220_00998</name>
</gene>
<keyword evidence="10" id="KW-1185">Reference proteome</keyword>
<evidence type="ECO:0000256" key="8">
    <source>
        <dbReference type="SAM" id="Phobius"/>
    </source>
</evidence>
<evidence type="ECO:0000256" key="4">
    <source>
        <dbReference type="ARBA" id="ARBA00022692"/>
    </source>
</evidence>
<dbReference type="EMBL" id="FRFE01000003">
    <property type="protein sequence ID" value="SHO45095.1"/>
    <property type="molecule type" value="Genomic_DNA"/>
</dbReference>
<dbReference type="NCBIfam" id="TIGR03426">
    <property type="entry name" value="shape_MreD"/>
    <property type="match status" value="1"/>
</dbReference>
<feature type="transmembrane region" description="Helical" evidence="8">
    <location>
        <begin position="96"/>
        <end position="118"/>
    </location>
</feature>
<dbReference type="AlphaFoldDB" id="A0A1M7Y0K7"/>
<name>A0A1M7Y0K7_9BACT</name>
<evidence type="ECO:0000256" key="3">
    <source>
        <dbReference type="ARBA" id="ARBA00022475"/>
    </source>
</evidence>